<dbReference type="InterPro" id="IPR051451">
    <property type="entry name" value="PhoH2-like"/>
</dbReference>
<feature type="domain" description="PhoH-like protein" evidence="7">
    <location>
        <begin position="26"/>
        <end position="229"/>
    </location>
</feature>
<evidence type="ECO:0000313" key="9">
    <source>
        <dbReference type="Proteomes" id="UP000221947"/>
    </source>
</evidence>
<dbReference type="InterPro" id="IPR003714">
    <property type="entry name" value="PhoH"/>
</dbReference>
<dbReference type="PANTHER" id="PTHR30473:SF1">
    <property type="entry name" value="PHOH-LIKE PROTEIN"/>
    <property type="match status" value="1"/>
</dbReference>
<dbReference type="SUPFAM" id="SSF52540">
    <property type="entry name" value="P-loop containing nucleoside triphosphate hydrolases"/>
    <property type="match status" value="1"/>
</dbReference>
<evidence type="ECO:0000256" key="2">
    <source>
        <dbReference type="ARBA" id="ARBA00010393"/>
    </source>
</evidence>
<accession>A0A0F6SIN0</accession>
<comment type="similarity">
    <text evidence="2">Belongs to the PhoH family.</text>
</comment>
<evidence type="ECO:0000256" key="1">
    <source>
        <dbReference type="ARBA" id="ARBA00004496"/>
    </source>
</evidence>
<dbReference type="Pfam" id="PF02562">
    <property type="entry name" value="PhoH"/>
    <property type="match status" value="1"/>
</dbReference>
<dbReference type="Proteomes" id="UP000221947">
    <property type="component" value="Segment"/>
</dbReference>
<dbReference type="InterPro" id="IPR027417">
    <property type="entry name" value="P-loop_NTPase"/>
</dbReference>
<organism evidence="8 9">
    <name type="scientific">Sinorhizobium phage phiM7</name>
    <dbReference type="NCBI Taxonomy" id="1647403"/>
    <lineage>
        <taxon>Viruses</taxon>
        <taxon>Duplodnaviria</taxon>
        <taxon>Heunggongvirae</taxon>
        <taxon>Uroviricota</taxon>
        <taxon>Caudoviricetes</taxon>
        <taxon>Emdodecavirus</taxon>
        <taxon>Emdodecavirus M7</taxon>
    </lineage>
</organism>
<reference evidence="8 9" key="1">
    <citation type="submission" date="2015-04" db="EMBL/GenBank/DDBJ databases">
        <authorList>
            <person name="Schouten J.T."/>
            <person name="Crockett J.T."/>
            <person name="Hodson T.S."/>
            <person name="Hyde J.R."/>
            <person name="Smith T.A."/>
            <person name="Merrill B.D."/>
            <person name="Crook M.B."/>
            <person name="Griffitts J.S."/>
            <person name="Burnett S.H."/>
            <person name="Grose J.H."/>
            <person name="Breakwell D.P."/>
        </authorList>
    </citation>
    <scope>NUCLEOTIDE SEQUENCE [LARGE SCALE GENOMIC DNA]</scope>
</reference>
<keyword evidence="4" id="KW-0547">Nucleotide-binding</keyword>
<evidence type="ECO:0000313" key="8">
    <source>
        <dbReference type="EMBL" id="AKF12738.1"/>
    </source>
</evidence>
<dbReference type="PANTHER" id="PTHR30473">
    <property type="entry name" value="PROTEIN PHOH"/>
    <property type="match status" value="1"/>
</dbReference>
<evidence type="ECO:0000259" key="7">
    <source>
        <dbReference type="Pfam" id="PF02562"/>
    </source>
</evidence>
<keyword evidence="9" id="KW-1185">Reference proteome</keyword>
<keyword evidence="5" id="KW-0067">ATP-binding</keyword>
<proteinExistence type="inferred from homology"/>
<evidence type="ECO:0000256" key="4">
    <source>
        <dbReference type="ARBA" id="ARBA00022741"/>
    </source>
</evidence>
<gene>
    <name evidence="8" type="ORF">PHIM7_193</name>
</gene>
<dbReference type="GO" id="GO:0005524">
    <property type="term" value="F:ATP binding"/>
    <property type="evidence" value="ECO:0007669"/>
    <property type="project" value="UniProtKB-KW"/>
</dbReference>
<dbReference type="Gene3D" id="3.40.50.300">
    <property type="entry name" value="P-loop containing nucleotide triphosphate hydrolases"/>
    <property type="match status" value="1"/>
</dbReference>
<name>A0A0F6SIN0_9CAUD</name>
<evidence type="ECO:0000256" key="6">
    <source>
        <dbReference type="ARBA" id="ARBA00039970"/>
    </source>
</evidence>
<evidence type="ECO:0000256" key="5">
    <source>
        <dbReference type="ARBA" id="ARBA00022840"/>
    </source>
</evidence>
<protein>
    <recommendedName>
        <fullName evidence="6">PhoH-like protein</fullName>
    </recommendedName>
</protein>
<sequence>MKAPNRKARRQAQRNDNRFGIEIEFQPLNDRQEDFVNAWENGSNIFSYGSAGTGKTFLALYLALKELFENPVIKKIMIVRTTVAVRDQGFLPGTTDEKEEPFKAPYRKLVNEICGSGTAFDELTKKGMIEFISTSYIRGATFDNAIMFLDEIQNYNWEECVSALTRVGLDTRVIVCGDGKQNDLHYRKNDVTGFQDLIRVINRMGSQFETVLFTRDDIVRSSFVKEFIIACEDLDL</sequence>
<evidence type="ECO:0000256" key="3">
    <source>
        <dbReference type="ARBA" id="ARBA00022490"/>
    </source>
</evidence>
<comment type="subcellular location">
    <subcellularLocation>
        <location evidence="1">Cytoplasm</location>
    </subcellularLocation>
</comment>
<keyword evidence="3" id="KW-0963">Cytoplasm</keyword>
<dbReference type="EMBL" id="KR052480">
    <property type="protein sequence ID" value="AKF12738.1"/>
    <property type="molecule type" value="Genomic_DNA"/>
</dbReference>